<evidence type="ECO:0000256" key="4">
    <source>
        <dbReference type="ARBA" id="ARBA00022777"/>
    </source>
</evidence>
<dbReference type="GO" id="GO:0016301">
    <property type="term" value="F:kinase activity"/>
    <property type="evidence" value="ECO:0007669"/>
    <property type="project" value="UniProtKB-KW"/>
</dbReference>
<dbReference type="EMBL" id="SJJZ01000005">
    <property type="protein sequence ID" value="TCC02576.1"/>
    <property type="molecule type" value="Genomic_DNA"/>
</dbReference>
<reference evidence="9 10" key="1">
    <citation type="submission" date="2019-02" db="EMBL/GenBank/DDBJ databases">
        <title>Kribbella capetownensis sp. nov. and Kribbella speibonae sp. nov., isolated from soil.</title>
        <authorList>
            <person name="Curtis S.M."/>
            <person name="Norton I."/>
            <person name="Everest G.J."/>
            <person name="Meyers P.R."/>
        </authorList>
    </citation>
    <scope>NUCLEOTIDE SEQUENCE [LARGE SCALE GENOMIC DNA]</scope>
    <source>
        <strain evidence="9 10">KCTC 29219</strain>
    </source>
</reference>
<feature type="domain" description="Four-carbon acid sugar kinase nucleotide binding" evidence="8">
    <location>
        <begin position="270"/>
        <end position="414"/>
    </location>
</feature>
<dbReference type="AlphaFoldDB" id="A0A4V2LY12"/>
<dbReference type="SUPFAM" id="SSF142764">
    <property type="entry name" value="YgbK-like"/>
    <property type="match status" value="1"/>
</dbReference>
<keyword evidence="5" id="KW-0067">ATP-binding</keyword>
<evidence type="ECO:0000259" key="7">
    <source>
        <dbReference type="Pfam" id="PF07005"/>
    </source>
</evidence>
<evidence type="ECO:0000256" key="3">
    <source>
        <dbReference type="ARBA" id="ARBA00022741"/>
    </source>
</evidence>
<evidence type="ECO:0000256" key="5">
    <source>
        <dbReference type="ARBA" id="ARBA00022840"/>
    </source>
</evidence>
<keyword evidence="10" id="KW-1185">Reference proteome</keyword>
<sequence length="422" mass="44182">MVQFARVGLRAVLLVTLPSAPELRELAERYDVIGVAGIARSLPPDEQETELRPVLEALRDLGPRVLQYKVCSTADSSPTRGSIGRALEIGREICGPTVVPILIAQPELGRYTVFSHHFAAEAGEIHRLDRQPTMSTHPSTPMHESDLRHHLSHQTTLPLTALHLTTYSNLPTAYQHLTNPQPTTQSPTSPALQPFSQSPVVPGGVGAVVLDALTDEDLQALGRVILRDGSPDEVRFAIGSGGLSRALGLALRPGGGAVGSGTSGVGGPVLVVSGSQSRRTAEQIEHARVAGWTVLPLSDEAPARAVAAFSAGAEGVVVHTNELDPNELGRAPSALADVVRSVTAAAGVRRVVVAGGDTSGQVLRQLGISSLELAGSPRAISPGVHLCRAASAVPALDGLEVLLKPGQLGEVDLFTEFQRWSG</sequence>
<keyword evidence="3" id="KW-0547">Nucleotide-binding</keyword>
<evidence type="ECO:0000256" key="6">
    <source>
        <dbReference type="ARBA" id="ARBA00023277"/>
    </source>
</evidence>
<proteinExistence type="inferred from homology"/>
<dbReference type="Pfam" id="PF17042">
    <property type="entry name" value="NBD_C"/>
    <property type="match status" value="1"/>
</dbReference>
<protein>
    <submittedName>
        <fullName evidence="9">Four-carbon acid sugar kinase family protein</fullName>
    </submittedName>
</protein>
<comment type="caution">
    <text evidence="9">The sequence shown here is derived from an EMBL/GenBank/DDBJ whole genome shotgun (WGS) entry which is preliminary data.</text>
</comment>
<evidence type="ECO:0000313" key="9">
    <source>
        <dbReference type="EMBL" id="TCC02576.1"/>
    </source>
</evidence>
<organism evidence="9 10">
    <name type="scientific">Kribbella soli</name>
    <dbReference type="NCBI Taxonomy" id="1124743"/>
    <lineage>
        <taxon>Bacteria</taxon>
        <taxon>Bacillati</taxon>
        <taxon>Actinomycetota</taxon>
        <taxon>Actinomycetes</taxon>
        <taxon>Propionibacteriales</taxon>
        <taxon>Kribbellaceae</taxon>
        <taxon>Kribbella</taxon>
    </lineage>
</organism>
<gene>
    <name evidence="9" type="ORF">E0H45_36670</name>
</gene>
<dbReference type="InterPro" id="IPR042213">
    <property type="entry name" value="NBD_C_sf"/>
</dbReference>
<accession>A0A4V2LY12</accession>
<dbReference type="InterPro" id="IPR010737">
    <property type="entry name" value="4-carb_acid_sugar_kinase_N"/>
</dbReference>
<keyword evidence="6" id="KW-0119">Carbohydrate metabolism</keyword>
<evidence type="ECO:0000313" key="10">
    <source>
        <dbReference type="Proteomes" id="UP000292346"/>
    </source>
</evidence>
<dbReference type="GO" id="GO:0005524">
    <property type="term" value="F:ATP binding"/>
    <property type="evidence" value="ECO:0007669"/>
    <property type="project" value="UniProtKB-KW"/>
</dbReference>
<dbReference type="Pfam" id="PF07005">
    <property type="entry name" value="SBD_N"/>
    <property type="match status" value="1"/>
</dbReference>
<feature type="domain" description="Four-carbon acid sugar kinase N-terminal" evidence="7">
    <location>
        <begin position="2"/>
        <end position="247"/>
    </location>
</feature>
<evidence type="ECO:0000256" key="2">
    <source>
        <dbReference type="ARBA" id="ARBA00022679"/>
    </source>
</evidence>
<evidence type="ECO:0000256" key="1">
    <source>
        <dbReference type="ARBA" id="ARBA00005715"/>
    </source>
</evidence>
<dbReference type="Gene3D" id="3.40.50.10840">
    <property type="entry name" value="Putative sugar-binding, N-terminal domain"/>
    <property type="match status" value="1"/>
</dbReference>
<dbReference type="OrthoDB" id="191465at2"/>
<evidence type="ECO:0000259" key="8">
    <source>
        <dbReference type="Pfam" id="PF17042"/>
    </source>
</evidence>
<dbReference type="InterPro" id="IPR037051">
    <property type="entry name" value="4-carb_acid_sugar_kinase_N_sf"/>
</dbReference>
<keyword evidence="2" id="KW-0808">Transferase</keyword>
<comment type="similarity">
    <text evidence="1">Belongs to the four-carbon acid sugar kinase family.</text>
</comment>
<keyword evidence="4 9" id="KW-0418">Kinase</keyword>
<dbReference type="InterPro" id="IPR031475">
    <property type="entry name" value="NBD_C"/>
</dbReference>
<name>A0A4V2LY12_9ACTN</name>
<dbReference type="Gene3D" id="3.40.980.20">
    <property type="entry name" value="Four-carbon acid sugar kinase, nucleotide binding domain"/>
    <property type="match status" value="1"/>
</dbReference>
<dbReference type="Proteomes" id="UP000292346">
    <property type="component" value="Unassembled WGS sequence"/>
</dbReference>